<gene>
    <name evidence="3" type="ORF">JI739_00495</name>
</gene>
<evidence type="ECO:0000313" key="3">
    <source>
        <dbReference type="EMBL" id="MBL0418812.1"/>
    </source>
</evidence>
<sequence length="144" mass="14575">MDAARGTHAIHTHVGSSPPPQSTSAKPIEPNAIRHQQTTSTLGQASPGQAGKKPAMDTLHDLAQLGFDRTTIKSATEDQKWSYVRSRALQGALAGAMAGALPGASAGTLVMGLGTLPGAAIGGVVGGVIGAVTAARVAWREAFR</sequence>
<comment type="caution">
    <text evidence="3">The sequence shown here is derived from an EMBL/GenBank/DDBJ whole genome shotgun (WGS) entry which is preliminary data.</text>
</comment>
<dbReference type="RefSeq" id="WP_201681891.1">
    <property type="nucleotide sequence ID" value="NZ_JAEQNA010000001.1"/>
</dbReference>
<feature type="compositionally biased region" description="Polar residues" evidence="1">
    <location>
        <begin position="35"/>
        <end position="47"/>
    </location>
</feature>
<feature type="transmembrane region" description="Helical" evidence="2">
    <location>
        <begin position="119"/>
        <end position="139"/>
    </location>
</feature>
<reference evidence="3" key="1">
    <citation type="submission" date="2021-01" db="EMBL/GenBank/DDBJ databases">
        <title>Ramlibacter sp. strain AW1 16S ribosomal RNA gene Genome sequencing and assembly.</title>
        <authorList>
            <person name="Kang M."/>
        </authorList>
    </citation>
    <scope>NUCLEOTIDE SEQUENCE</scope>
    <source>
        <strain evidence="3">AW1</strain>
    </source>
</reference>
<dbReference type="EMBL" id="JAEQNA010000001">
    <property type="protein sequence ID" value="MBL0418812.1"/>
    <property type="molecule type" value="Genomic_DNA"/>
</dbReference>
<dbReference type="AlphaFoldDB" id="A0A936ZD97"/>
<protein>
    <submittedName>
        <fullName evidence="3">Uncharacterized protein</fullName>
    </submittedName>
</protein>
<keyword evidence="2" id="KW-0812">Transmembrane</keyword>
<feature type="transmembrane region" description="Helical" evidence="2">
    <location>
        <begin position="92"/>
        <end position="113"/>
    </location>
</feature>
<feature type="region of interest" description="Disordered" evidence="1">
    <location>
        <begin position="1"/>
        <end position="27"/>
    </location>
</feature>
<evidence type="ECO:0000313" key="4">
    <source>
        <dbReference type="Proteomes" id="UP000613011"/>
    </source>
</evidence>
<keyword evidence="4" id="KW-1185">Reference proteome</keyword>
<keyword evidence="2" id="KW-0472">Membrane</keyword>
<organism evidence="3 4">
    <name type="scientific">Ramlibacter aurantiacus</name>
    <dbReference type="NCBI Taxonomy" id="2801330"/>
    <lineage>
        <taxon>Bacteria</taxon>
        <taxon>Pseudomonadati</taxon>
        <taxon>Pseudomonadota</taxon>
        <taxon>Betaproteobacteria</taxon>
        <taxon>Burkholderiales</taxon>
        <taxon>Comamonadaceae</taxon>
        <taxon>Ramlibacter</taxon>
    </lineage>
</organism>
<dbReference type="Proteomes" id="UP000613011">
    <property type="component" value="Unassembled WGS sequence"/>
</dbReference>
<proteinExistence type="predicted"/>
<keyword evidence="2" id="KW-1133">Transmembrane helix</keyword>
<evidence type="ECO:0000256" key="1">
    <source>
        <dbReference type="SAM" id="MobiDB-lite"/>
    </source>
</evidence>
<accession>A0A936ZD97</accession>
<feature type="region of interest" description="Disordered" evidence="1">
    <location>
        <begin position="35"/>
        <end position="54"/>
    </location>
</feature>
<evidence type="ECO:0000256" key="2">
    <source>
        <dbReference type="SAM" id="Phobius"/>
    </source>
</evidence>
<name>A0A936ZD97_9BURK</name>